<keyword evidence="4" id="KW-0720">Serine protease</keyword>
<dbReference type="PROSITE" id="PS00135">
    <property type="entry name" value="TRYPSIN_SER"/>
    <property type="match status" value="1"/>
</dbReference>
<dbReference type="AlphaFoldDB" id="A0A918U6C3"/>
<dbReference type="FunFam" id="2.40.10.10:FF:000068">
    <property type="entry name" value="transmembrane protease serine 2"/>
    <property type="match status" value="1"/>
</dbReference>
<dbReference type="CDD" id="cd00190">
    <property type="entry name" value="Tryp_SPc"/>
    <property type="match status" value="1"/>
</dbReference>
<dbReference type="Gene3D" id="2.130.10.130">
    <property type="entry name" value="Integrin alpha, N-terminal"/>
    <property type="match status" value="1"/>
</dbReference>
<dbReference type="Pfam" id="PF13517">
    <property type="entry name" value="FG-GAP_3"/>
    <property type="match status" value="1"/>
</dbReference>
<protein>
    <recommendedName>
        <fullName evidence="6">Peptidase S1 domain-containing protein</fullName>
    </recommendedName>
</protein>
<keyword evidence="4" id="KW-0645">Protease</keyword>
<keyword evidence="3" id="KW-1015">Disulfide bond</keyword>
<dbReference type="Proteomes" id="UP000619244">
    <property type="component" value="Unassembled WGS sequence"/>
</dbReference>
<dbReference type="SMART" id="SM00020">
    <property type="entry name" value="Tryp_SPc"/>
    <property type="match status" value="1"/>
</dbReference>
<dbReference type="InterPro" id="IPR043504">
    <property type="entry name" value="Peptidase_S1_PA_chymotrypsin"/>
</dbReference>
<dbReference type="InterPro" id="IPR050430">
    <property type="entry name" value="Peptidase_S1"/>
</dbReference>
<dbReference type="SUPFAM" id="SSF69318">
    <property type="entry name" value="Integrin alpha N-terminal domain"/>
    <property type="match status" value="1"/>
</dbReference>
<keyword evidence="8" id="KW-1185">Reference proteome</keyword>
<dbReference type="InterPro" id="IPR028994">
    <property type="entry name" value="Integrin_alpha_N"/>
</dbReference>
<evidence type="ECO:0000259" key="6">
    <source>
        <dbReference type="PROSITE" id="PS50240"/>
    </source>
</evidence>
<dbReference type="InterPro" id="IPR018114">
    <property type="entry name" value="TRYPSIN_HIS"/>
</dbReference>
<accession>A0A918U6C3</accession>
<evidence type="ECO:0000256" key="1">
    <source>
        <dbReference type="ARBA" id="ARBA00007664"/>
    </source>
</evidence>
<keyword evidence="2 5" id="KW-0732">Signal</keyword>
<dbReference type="Gene3D" id="2.40.10.10">
    <property type="entry name" value="Trypsin-like serine proteases"/>
    <property type="match status" value="1"/>
</dbReference>
<keyword evidence="4" id="KW-0378">Hydrolase</keyword>
<dbReference type="PANTHER" id="PTHR24276">
    <property type="entry name" value="POLYSERASE-RELATED"/>
    <property type="match status" value="1"/>
</dbReference>
<dbReference type="InterPro" id="IPR033116">
    <property type="entry name" value="TRYPSIN_SER"/>
</dbReference>
<comment type="similarity">
    <text evidence="1">Belongs to the peptidase S1 family.</text>
</comment>
<reference evidence="7" key="2">
    <citation type="submission" date="2020-09" db="EMBL/GenBank/DDBJ databases">
        <authorList>
            <person name="Sun Q."/>
            <person name="Ohkuma M."/>
        </authorList>
    </citation>
    <scope>NUCLEOTIDE SEQUENCE</scope>
    <source>
        <strain evidence="7">JCM 4790</strain>
    </source>
</reference>
<proteinExistence type="inferred from homology"/>
<dbReference type="InterPro" id="IPR001254">
    <property type="entry name" value="Trypsin_dom"/>
</dbReference>
<evidence type="ECO:0000256" key="2">
    <source>
        <dbReference type="ARBA" id="ARBA00022729"/>
    </source>
</evidence>
<dbReference type="RefSeq" id="WP_190193525.1">
    <property type="nucleotide sequence ID" value="NZ_BMVU01000040.1"/>
</dbReference>
<feature type="signal peptide" evidence="5">
    <location>
        <begin position="1"/>
        <end position="32"/>
    </location>
</feature>
<dbReference type="SUPFAM" id="SSF50494">
    <property type="entry name" value="Trypsin-like serine proteases"/>
    <property type="match status" value="1"/>
</dbReference>
<organism evidence="7 8">
    <name type="scientific">Streptomyces minutiscleroticus</name>
    <dbReference type="NCBI Taxonomy" id="68238"/>
    <lineage>
        <taxon>Bacteria</taxon>
        <taxon>Bacillati</taxon>
        <taxon>Actinomycetota</taxon>
        <taxon>Actinomycetes</taxon>
        <taxon>Kitasatosporales</taxon>
        <taxon>Streptomycetaceae</taxon>
        <taxon>Streptomyces</taxon>
    </lineage>
</organism>
<dbReference type="EMBL" id="BMVU01000040">
    <property type="protein sequence ID" value="GGX98832.1"/>
    <property type="molecule type" value="Genomic_DNA"/>
</dbReference>
<name>A0A918U6C3_9ACTN</name>
<dbReference type="PROSITE" id="PS00134">
    <property type="entry name" value="TRYPSIN_HIS"/>
    <property type="match status" value="1"/>
</dbReference>
<dbReference type="PROSITE" id="PS51257">
    <property type="entry name" value="PROKAR_LIPOPROTEIN"/>
    <property type="match status" value="1"/>
</dbReference>
<gene>
    <name evidence="7" type="ORF">GCM10010358_60630</name>
</gene>
<evidence type="ECO:0000256" key="5">
    <source>
        <dbReference type="SAM" id="SignalP"/>
    </source>
</evidence>
<evidence type="ECO:0000256" key="3">
    <source>
        <dbReference type="ARBA" id="ARBA00023157"/>
    </source>
</evidence>
<dbReference type="InterPro" id="IPR013517">
    <property type="entry name" value="FG-GAP"/>
</dbReference>
<dbReference type="PRINTS" id="PR00722">
    <property type="entry name" value="CHYMOTRYPSIN"/>
</dbReference>
<reference evidence="7" key="1">
    <citation type="journal article" date="2014" name="Int. J. Syst. Evol. Microbiol.">
        <title>Complete genome sequence of Corynebacterium casei LMG S-19264T (=DSM 44701T), isolated from a smear-ripened cheese.</title>
        <authorList>
            <consortium name="US DOE Joint Genome Institute (JGI-PGF)"/>
            <person name="Walter F."/>
            <person name="Albersmeier A."/>
            <person name="Kalinowski J."/>
            <person name="Ruckert C."/>
        </authorList>
    </citation>
    <scope>NUCLEOTIDE SEQUENCE</scope>
    <source>
        <strain evidence="7">JCM 4790</strain>
    </source>
</reference>
<dbReference type="PANTHER" id="PTHR24276:SF98">
    <property type="entry name" value="FI18310P1-RELATED"/>
    <property type="match status" value="1"/>
</dbReference>
<dbReference type="Pfam" id="PF00089">
    <property type="entry name" value="Trypsin"/>
    <property type="match status" value="1"/>
</dbReference>
<comment type="caution">
    <text evidence="7">The sequence shown here is derived from an EMBL/GenBank/DDBJ whole genome shotgun (WGS) entry which is preliminary data.</text>
</comment>
<dbReference type="InterPro" id="IPR009003">
    <property type="entry name" value="Peptidase_S1_PA"/>
</dbReference>
<dbReference type="PROSITE" id="PS50240">
    <property type="entry name" value="TRYPSIN_DOM"/>
    <property type="match status" value="1"/>
</dbReference>
<feature type="chain" id="PRO_5038842245" description="Peptidase S1 domain-containing protein" evidence="5">
    <location>
        <begin position="33"/>
        <end position="584"/>
    </location>
</feature>
<evidence type="ECO:0000313" key="7">
    <source>
        <dbReference type="EMBL" id="GGX98832.1"/>
    </source>
</evidence>
<evidence type="ECO:0000313" key="8">
    <source>
        <dbReference type="Proteomes" id="UP000619244"/>
    </source>
</evidence>
<feature type="domain" description="Peptidase S1" evidence="6">
    <location>
        <begin position="89"/>
        <end position="394"/>
    </location>
</feature>
<sequence length="584" mass="61899">MIRALRVRLRRPSRVLPAAALALALSCAGAFAAQPAAAAGGAADLPDPGVARTAAVPAPTASDRELRERVVAAAEDRAVPETPKRTPFVIGGTETSISGAPWMVQLAYYDATTEDSYFCGGTLVAPNKVLTAAHCVAGLDWAENGAVVAGATGLYDGTSGTVAGVWSQWNHTRYNGETYQHDIAVLTLDRPLDQPWLRLAAAGDTPSYTPGRTGTVYGWGLTSGAEDADLSATLRKASLPLVDDATCDSAAKSVFGQDYFVEGSMVCAGTPATGADEGTTTPCNGDSGGPLVVGNKVVGIVSWGVEGCTAQGAYPVFTKVSSYTWAAQPRIDDADRSFDGRADLLARTPSGGLFEQVSQGTSLAQRSFLSHGWQDVSWGLQADLDRDWFQDLVIRDKNDGKLYRSYFDHGAGDYTWMQITSVWGGYTSYAIPGDMTGDARPDLVAVDTDGSVYLYPGKGTGEFYGKVKVVDRSWKGVTVFGHGDLSGDGRADLLVRNGSGVLYLYRGTQQEHTPWSTRIEARTGWNFTSYVANGDMTGDGIADVVTRDSGGRLWLYPGTNRASADLFGARIGLGGGFDQYDLLF</sequence>
<evidence type="ECO:0000256" key="4">
    <source>
        <dbReference type="RuleBase" id="RU363034"/>
    </source>
</evidence>
<dbReference type="GO" id="GO:0006508">
    <property type="term" value="P:proteolysis"/>
    <property type="evidence" value="ECO:0007669"/>
    <property type="project" value="UniProtKB-KW"/>
</dbReference>
<dbReference type="InterPro" id="IPR001314">
    <property type="entry name" value="Peptidase_S1A"/>
</dbReference>
<dbReference type="GO" id="GO:0004252">
    <property type="term" value="F:serine-type endopeptidase activity"/>
    <property type="evidence" value="ECO:0007669"/>
    <property type="project" value="InterPro"/>
</dbReference>